<evidence type="ECO:0000256" key="3">
    <source>
        <dbReference type="ARBA" id="ARBA00022723"/>
    </source>
</evidence>
<dbReference type="Pfam" id="PF04055">
    <property type="entry name" value="Radical_SAM"/>
    <property type="match status" value="1"/>
</dbReference>
<evidence type="ECO:0000256" key="2">
    <source>
        <dbReference type="ARBA" id="ARBA00022691"/>
    </source>
</evidence>
<feature type="domain" description="Radical SAM core" evidence="6">
    <location>
        <begin position="4"/>
        <end position="106"/>
    </location>
</feature>
<dbReference type="SUPFAM" id="SSF102114">
    <property type="entry name" value="Radical SAM enzymes"/>
    <property type="match status" value="1"/>
</dbReference>
<keyword evidence="5" id="KW-0411">Iron-sulfur</keyword>
<dbReference type="InterPro" id="IPR007197">
    <property type="entry name" value="rSAM"/>
</dbReference>
<comment type="caution">
    <text evidence="7">The sequence shown here is derived from an EMBL/GenBank/DDBJ whole genome shotgun (WGS) entry which is preliminary data.</text>
</comment>
<dbReference type="InterPro" id="IPR013785">
    <property type="entry name" value="Aldolase_TIM"/>
</dbReference>
<dbReference type="GO" id="GO:0051536">
    <property type="term" value="F:iron-sulfur cluster binding"/>
    <property type="evidence" value="ECO:0007669"/>
    <property type="project" value="UniProtKB-KW"/>
</dbReference>
<accession>X1L5G8</accession>
<evidence type="ECO:0000256" key="4">
    <source>
        <dbReference type="ARBA" id="ARBA00023004"/>
    </source>
</evidence>
<evidence type="ECO:0000313" key="7">
    <source>
        <dbReference type="EMBL" id="GAI14582.1"/>
    </source>
</evidence>
<keyword evidence="3" id="KW-0479">Metal-binding</keyword>
<dbReference type="InterPro" id="IPR058240">
    <property type="entry name" value="rSAM_sf"/>
</dbReference>
<dbReference type="PANTHER" id="PTHR43409:SF7">
    <property type="entry name" value="BLL1977 PROTEIN"/>
    <property type="match status" value="1"/>
</dbReference>
<sequence length="107" mass="12520">MFVHPDYYDWLFDFLKLYKQKANIKFTCNVRPDYLVDKVVEALSNAGCRAVAMGLESANCKIRNEILGKDIDKKQIIEAAQRLKKYKIKLMTFNIMALPHEKIDDVY</sequence>
<evidence type="ECO:0000256" key="5">
    <source>
        <dbReference type="ARBA" id="ARBA00023014"/>
    </source>
</evidence>
<dbReference type="AlphaFoldDB" id="X1L5G8"/>
<dbReference type="PANTHER" id="PTHR43409">
    <property type="entry name" value="ANAEROBIC MAGNESIUM-PROTOPORPHYRIN IX MONOMETHYL ESTER CYCLASE-RELATED"/>
    <property type="match status" value="1"/>
</dbReference>
<dbReference type="GO" id="GO:0003824">
    <property type="term" value="F:catalytic activity"/>
    <property type="evidence" value="ECO:0007669"/>
    <property type="project" value="InterPro"/>
</dbReference>
<comment type="cofactor">
    <cofactor evidence="1">
        <name>[4Fe-4S] cluster</name>
        <dbReference type="ChEBI" id="CHEBI:49883"/>
    </cofactor>
</comment>
<dbReference type="CDD" id="cd01335">
    <property type="entry name" value="Radical_SAM"/>
    <property type="match status" value="1"/>
</dbReference>
<evidence type="ECO:0000259" key="6">
    <source>
        <dbReference type="Pfam" id="PF04055"/>
    </source>
</evidence>
<dbReference type="GO" id="GO:0046872">
    <property type="term" value="F:metal ion binding"/>
    <property type="evidence" value="ECO:0007669"/>
    <property type="project" value="UniProtKB-KW"/>
</dbReference>
<gene>
    <name evidence="7" type="ORF">S06H3_22448</name>
</gene>
<evidence type="ECO:0000256" key="1">
    <source>
        <dbReference type="ARBA" id="ARBA00001966"/>
    </source>
</evidence>
<keyword evidence="2" id="KW-0949">S-adenosyl-L-methionine</keyword>
<protein>
    <recommendedName>
        <fullName evidence="6">Radical SAM core domain-containing protein</fullName>
    </recommendedName>
</protein>
<organism evidence="7">
    <name type="scientific">marine sediment metagenome</name>
    <dbReference type="NCBI Taxonomy" id="412755"/>
    <lineage>
        <taxon>unclassified sequences</taxon>
        <taxon>metagenomes</taxon>
        <taxon>ecological metagenomes</taxon>
    </lineage>
</organism>
<dbReference type="Gene3D" id="3.20.20.70">
    <property type="entry name" value="Aldolase class I"/>
    <property type="match status" value="1"/>
</dbReference>
<feature type="non-terminal residue" evidence="7">
    <location>
        <position position="107"/>
    </location>
</feature>
<reference evidence="7" key="1">
    <citation type="journal article" date="2014" name="Front. Microbiol.">
        <title>High frequency of phylogenetically diverse reductive dehalogenase-homologous genes in deep subseafloor sedimentary metagenomes.</title>
        <authorList>
            <person name="Kawai M."/>
            <person name="Futagami T."/>
            <person name="Toyoda A."/>
            <person name="Takaki Y."/>
            <person name="Nishi S."/>
            <person name="Hori S."/>
            <person name="Arai W."/>
            <person name="Tsubouchi T."/>
            <person name="Morono Y."/>
            <person name="Uchiyama I."/>
            <person name="Ito T."/>
            <person name="Fujiyama A."/>
            <person name="Inagaki F."/>
            <person name="Takami H."/>
        </authorList>
    </citation>
    <scope>NUCLEOTIDE SEQUENCE</scope>
    <source>
        <strain evidence="7">Expedition CK06-06</strain>
    </source>
</reference>
<name>X1L5G8_9ZZZZ</name>
<proteinExistence type="predicted"/>
<keyword evidence="4" id="KW-0408">Iron</keyword>
<dbReference type="EMBL" id="BARV01012003">
    <property type="protein sequence ID" value="GAI14582.1"/>
    <property type="molecule type" value="Genomic_DNA"/>
</dbReference>
<dbReference type="InterPro" id="IPR051198">
    <property type="entry name" value="BchE-like"/>
</dbReference>